<protein>
    <submittedName>
        <fullName evidence="1">Uncharacterized protein</fullName>
    </submittedName>
</protein>
<dbReference type="Proteomes" id="UP000198211">
    <property type="component" value="Unassembled WGS sequence"/>
</dbReference>
<comment type="caution">
    <text evidence="1">The sequence shown here is derived from an EMBL/GenBank/DDBJ whole genome shotgun (WGS) entry which is preliminary data.</text>
</comment>
<name>A0A225VCP1_9STRA</name>
<organism evidence="1 2">
    <name type="scientific">Phytophthora megakarya</name>
    <dbReference type="NCBI Taxonomy" id="4795"/>
    <lineage>
        <taxon>Eukaryota</taxon>
        <taxon>Sar</taxon>
        <taxon>Stramenopiles</taxon>
        <taxon>Oomycota</taxon>
        <taxon>Peronosporomycetes</taxon>
        <taxon>Peronosporales</taxon>
        <taxon>Peronosporaceae</taxon>
        <taxon>Phytophthora</taxon>
    </lineage>
</organism>
<dbReference type="OrthoDB" id="89340at2759"/>
<proteinExistence type="predicted"/>
<sequence>MIIEVPRDDEVHSWVRFGVRIKWCDKSINSSFGQAPGFPAYTPNRHDLEILHRRFAEYFEEYREILREAPWQKMWRNHPKLLYFHKRSKMTLTILHWVIFLLEFLPKSAVLAESRRGKRHESLVKKGRSLRKFCVQKGALETVFEWEASVWDIPHHVCHWIIMGKSQLDPATKKPYPLREQLRRLDKAEPVRLQWHLSDSV</sequence>
<dbReference type="AlphaFoldDB" id="A0A225VCP1"/>
<dbReference type="EMBL" id="NBNE01005614">
    <property type="protein sequence ID" value="OWZ03281.1"/>
    <property type="molecule type" value="Genomic_DNA"/>
</dbReference>
<gene>
    <name evidence="1" type="ORF">PHMEG_00025020</name>
</gene>
<evidence type="ECO:0000313" key="1">
    <source>
        <dbReference type="EMBL" id="OWZ03281.1"/>
    </source>
</evidence>
<keyword evidence="2" id="KW-1185">Reference proteome</keyword>
<reference evidence="2" key="1">
    <citation type="submission" date="2017-03" db="EMBL/GenBank/DDBJ databases">
        <title>Phytopthora megakarya and P. palmivora, two closely related causual agents of cacao black pod achieved similar genome size and gene model numbers by different mechanisms.</title>
        <authorList>
            <person name="Ali S."/>
            <person name="Shao J."/>
            <person name="Larry D.J."/>
            <person name="Kronmiller B."/>
            <person name="Shen D."/>
            <person name="Strem M.D."/>
            <person name="Melnick R.L."/>
            <person name="Guiltinan M.J."/>
            <person name="Tyler B.M."/>
            <person name="Meinhardt L.W."/>
            <person name="Bailey B.A."/>
        </authorList>
    </citation>
    <scope>NUCLEOTIDE SEQUENCE [LARGE SCALE GENOMIC DNA]</scope>
    <source>
        <strain evidence="2">zdho120</strain>
    </source>
</reference>
<accession>A0A225VCP1</accession>
<evidence type="ECO:0000313" key="2">
    <source>
        <dbReference type="Proteomes" id="UP000198211"/>
    </source>
</evidence>